<comment type="subunit">
    <text evidence="8">Composed of two chains; the small (or glutamine) chain promotes the hydrolysis of glutamine to ammonia, which is used by the large (or ammonia) chain to synthesize carbamoyl phosphate. Tetramer of heterodimers (alpha,beta)4.</text>
</comment>
<accession>A0A2N3LF76</accession>
<feature type="binding site" evidence="8">
    <location>
        <position position="47"/>
    </location>
    <ligand>
        <name>L-glutamine</name>
        <dbReference type="ChEBI" id="CHEBI:58359"/>
    </ligand>
</feature>
<reference evidence="10 11" key="1">
    <citation type="submission" date="2017-11" db="EMBL/GenBank/DDBJ databases">
        <title>Bacillus camelliae sp. nov., isolated from pu'er tea.</title>
        <authorList>
            <person name="Niu L."/>
        </authorList>
    </citation>
    <scope>NUCLEOTIDE SEQUENCE [LARGE SCALE GENOMIC DNA]</scope>
    <source>
        <strain evidence="10 11">7578-1</strain>
    </source>
</reference>
<dbReference type="InterPro" id="IPR029062">
    <property type="entry name" value="Class_I_gatase-like"/>
</dbReference>
<keyword evidence="3 8" id="KW-0436">Ligase</keyword>
<dbReference type="InterPro" id="IPR002474">
    <property type="entry name" value="CarbamoylP_synth_ssu_N"/>
</dbReference>
<dbReference type="PANTHER" id="PTHR43418:SF7">
    <property type="entry name" value="CARBAMOYL-PHOSPHATE SYNTHASE SMALL CHAIN"/>
    <property type="match status" value="1"/>
</dbReference>
<dbReference type="GO" id="GO:0006207">
    <property type="term" value="P:'de novo' pyrimidine nucleobase biosynthetic process"/>
    <property type="evidence" value="ECO:0007669"/>
    <property type="project" value="InterPro"/>
</dbReference>
<feature type="binding site" evidence="8">
    <location>
        <position position="283"/>
    </location>
    <ligand>
        <name>L-glutamine</name>
        <dbReference type="ChEBI" id="CHEBI:58359"/>
    </ligand>
</feature>
<dbReference type="EC" id="6.3.5.5" evidence="8"/>
<dbReference type="GO" id="GO:0006526">
    <property type="term" value="P:L-arginine biosynthetic process"/>
    <property type="evidence" value="ECO:0007669"/>
    <property type="project" value="UniProtKB-UniRule"/>
</dbReference>
<evidence type="ECO:0000256" key="5">
    <source>
        <dbReference type="ARBA" id="ARBA00022840"/>
    </source>
</evidence>
<evidence type="ECO:0000256" key="7">
    <source>
        <dbReference type="ARBA" id="ARBA00048816"/>
    </source>
</evidence>
<dbReference type="PRINTS" id="PR00099">
    <property type="entry name" value="CPSGATASE"/>
</dbReference>
<dbReference type="Gene3D" id="3.40.50.880">
    <property type="match status" value="1"/>
</dbReference>
<comment type="pathway">
    <text evidence="1 8">Amino-acid biosynthesis; L-arginine biosynthesis; carbamoyl phosphate from bicarbonate: step 1/1.</text>
</comment>
<feature type="binding site" evidence="8">
    <location>
        <position position="285"/>
    </location>
    <ligand>
        <name>L-glutamine</name>
        <dbReference type="ChEBI" id="CHEBI:58359"/>
    </ligand>
</feature>
<evidence type="ECO:0000256" key="3">
    <source>
        <dbReference type="ARBA" id="ARBA00022598"/>
    </source>
</evidence>
<dbReference type="CDD" id="cd01744">
    <property type="entry name" value="GATase1_CPSase"/>
    <property type="match status" value="1"/>
</dbReference>
<dbReference type="Gene3D" id="3.50.30.20">
    <property type="entry name" value="Carbamoyl-phosphate synthase small subunit, N-terminal domain"/>
    <property type="match status" value="1"/>
</dbReference>
<comment type="function">
    <text evidence="8">Small subunit of the glutamine-dependent carbamoyl phosphate synthetase (CPSase). CPSase catalyzes the formation of carbamoyl phosphate from the ammonia moiety of glutamine, carbonate, and phosphate donated by ATP, constituting the first step of 2 biosynthetic pathways, one leading to arginine and/or urea and the other to pyrimidine nucleotides. The small subunit (glutamine amidotransferase) binds and cleaves glutamine to supply the large subunit with the substrate ammonia.</text>
</comment>
<comment type="similarity">
    <text evidence="2 8">Belongs to the CarA family.</text>
</comment>
<keyword evidence="8" id="KW-0665">Pyrimidine biosynthesis</keyword>
<dbReference type="PRINTS" id="PR00097">
    <property type="entry name" value="ANTSNTHASEII"/>
</dbReference>
<dbReference type="HAMAP" id="MF_01209">
    <property type="entry name" value="CPSase_S_chain"/>
    <property type="match status" value="1"/>
</dbReference>
<dbReference type="InterPro" id="IPR017926">
    <property type="entry name" value="GATASE"/>
</dbReference>
<evidence type="ECO:0000256" key="4">
    <source>
        <dbReference type="ARBA" id="ARBA00022741"/>
    </source>
</evidence>
<evidence type="ECO:0000256" key="8">
    <source>
        <dbReference type="HAMAP-Rule" id="MF_01209"/>
    </source>
</evidence>
<evidence type="ECO:0000259" key="9">
    <source>
        <dbReference type="SMART" id="SM01097"/>
    </source>
</evidence>
<feature type="binding site" evidence="8">
    <location>
        <position position="286"/>
    </location>
    <ligand>
        <name>L-glutamine</name>
        <dbReference type="ChEBI" id="CHEBI:58359"/>
    </ligand>
</feature>
<dbReference type="SUPFAM" id="SSF52021">
    <property type="entry name" value="Carbamoyl phosphate synthetase, small subunit N-terminal domain"/>
    <property type="match status" value="1"/>
</dbReference>
<feature type="domain" description="Carbamoyl-phosphate synthase small subunit N-terminal" evidence="9">
    <location>
        <begin position="2"/>
        <end position="133"/>
    </location>
</feature>
<name>A0A2N3LF76_9BACI</name>
<dbReference type="EMBL" id="PIQO01000020">
    <property type="protein sequence ID" value="PKR83271.1"/>
    <property type="molecule type" value="Genomic_DNA"/>
</dbReference>
<keyword evidence="4 8" id="KW-0547">Nucleotide-binding</keyword>
<dbReference type="GO" id="GO:0044205">
    <property type="term" value="P:'de novo' UMP biosynthetic process"/>
    <property type="evidence" value="ECO:0007669"/>
    <property type="project" value="UniProtKB-UniRule"/>
</dbReference>
<organism evidence="10 11">
    <name type="scientific">Heyndrickxia camelliae</name>
    <dbReference type="NCBI Taxonomy" id="1707093"/>
    <lineage>
        <taxon>Bacteria</taxon>
        <taxon>Bacillati</taxon>
        <taxon>Bacillota</taxon>
        <taxon>Bacilli</taxon>
        <taxon>Bacillales</taxon>
        <taxon>Bacillaceae</taxon>
        <taxon>Heyndrickxia</taxon>
    </lineage>
</organism>
<evidence type="ECO:0000256" key="6">
    <source>
        <dbReference type="ARBA" id="ARBA00022962"/>
    </source>
</evidence>
<dbReference type="SUPFAM" id="SSF52317">
    <property type="entry name" value="Class I glutamine amidotransferase-like"/>
    <property type="match status" value="1"/>
</dbReference>
<dbReference type="GO" id="GO:0004359">
    <property type="term" value="F:glutaminase activity"/>
    <property type="evidence" value="ECO:0007669"/>
    <property type="project" value="RHEA"/>
</dbReference>
<evidence type="ECO:0000256" key="2">
    <source>
        <dbReference type="ARBA" id="ARBA00007800"/>
    </source>
</evidence>
<keyword evidence="8" id="KW-0028">Amino-acid biosynthesis</keyword>
<dbReference type="Pfam" id="PF00117">
    <property type="entry name" value="GATase"/>
    <property type="match status" value="1"/>
</dbReference>
<comment type="catalytic activity">
    <reaction evidence="7 8">
        <text>hydrogencarbonate + L-glutamine + 2 ATP + H2O = carbamoyl phosphate + L-glutamate + 2 ADP + phosphate + 2 H(+)</text>
        <dbReference type="Rhea" id="RHEA:18633"/>
        <dbReference type="ChEBI" id="CHEBI:15377"/>
        <dbReference type="ChEBI" id="CHEBI:15378"/>
        <dbReference type="ChEBI" id="CHEBI:17544"/>
        <dbReference type="ChEBI" id="CHEBI:29985"/>
        <dbReference type="ChEBI" id="CHEBI:30616"/>
        <dbReference type="ChEBI" id="CHEBI:43474"/>
        <dbReference type="ChEBI" id="CHEBI:58228"/>
        <dbReference type="ChEBI" id="CHEBI:58359"/>
        <dbReference type="ChEBI" id="CHEBI:456216"/>
        <dbReference type="EC" id="6.3.5.5"/>
    </reaction>
</comment>
<feature type="binding site" evidence="8">
    <location>
        <position position="245"/>
    </location>
    <ligand>
        <name>L-glutamine</name>
        <dbReference type="ChEBI" id="CHEBI:58359"/>
    </ligand>
</feature>
<dbReference type="InterPro" id="IPR006274">
    <property type="entry name" value="CarbamoylP_synth_ssu"/>
</dbReference>
<feature type="active site" evidence="8">
    <location>
        <position position="328"/>
    </location>
</feature>
<protein>
    <recommendedName>
        <fullName evidence="8">Carbamoyl phosphate synthase small chain</fullName>
        <ecNumber evidence="8">6.3.5.5</ecNumber>
    </recommendedName>
    <alternativeName>
        <fullName evidence="8">Carbamoyl phosphate synthetase glutamine chain</fullName>
    </alternativeName>
</protein>
<dbReference type="RefSeq" id="WP_101355966.1">
    <property type="nucleotide sequence ID" value="NZ_PIQO01000020.1"/>
</dbReference>
<dbReference type="PROSITE" id="PS51273">
    <property type="entry name" value="GATASE_TYPE_1"/>
    <property type="match status" value="1"/>
</dbReference>
<gene>
    <name evidence="8" type="primary">carA</name>
    <name evidence="10" type="ORF">CWO92_19930</name>
</gene>
<dbReference type="InterPro" id="IPR036480">
    <property type="entry name" value="CarbP_synth_ssu_N_sf"/>
</dbReference>
<dbReference type="AlphaFoldDB" id="A0A2N3LF76"/>
<dbReference type="SMART" id="SM01097">
    <property type="entry name" value="CPSase_sm_chain"/>
    <property type="match status" value="1"/>
</dbReference>
<feature type="binding site" evidence="8">
    <location>
        <position position="216"/>
    </location>
    <ligand>
        <name>L-glutamine</name>
        <dbReference type="ChEBI" id="CHEBI:58359"/>
    </ligand>
</feature>
<dbReference type="Pfam" id="PF00988">
    <property type="entry name" value="CPSase_sm_chain"/>
    <property type="match status" value="1"/>
</dbReference>
<keyword evidence="8" id="KW-0055">Arginine biosynthesis</keyword>
<dbReference type="InterPro" id="IPR035686">
    <property type="entry name" value="CPSase_GATase1"/>
</dbReference>
<comment type="pathway">
    <text evidence="8">Pyrimidine metabolism; UMP biosynthesis via de novo pathway; (S)-dihydroorotate from bicarbonate: step 1/3.</text>
</comment>
<sequence>MENGYLILETGEIFPGQLYGHTAEDIIGEVVFNTSMTGYQEIMTDPSYAGQIIVFCYPLIGNYGMNSFDQESNDYYAKGIVTSEISEVPNHYKSDSTVAEILEKKGLPFLTGVDTRELVKTIRKRGTIKGIISKTKNILFPKISEPFYIGEVSTKSVMTYENDGPHIVLMDFGCKKSILTYLLKRKCKVSVVPYHFSFMQIEKMNPAGVVLSNGPGNPIALKKWLPEIKKISAAYPTLGICLGHQLIALAYGSQTKKLPYGHRGANHPVKDLKTGKVMITSQNHGYVVKDDTIDEKLFNITYRHVNDGTVEGLSHVTLPIQTVQFHPEAHPGPQDTEHIFDDFIQILNETTGVLSYAIQ</sequence>
<dbReference type="GO" id="GO:0006541">
    <property type="term" value="P:glutamine metabolic process"/>
    <property type="evidence" value="ECO:0007669"/>
    <property type="project" value="InterPro"/>
</dbReference>
<feature type="active site" evidence="8">
    <location>
        <position position="326"/>
    </location>
</feature>
<feature type="active site" description="Nucleophile" evidence="8">
    <location>
        <position position="241"/>
    </location>
</feature>
<evidence type="ECO:0000256" key="1">
    <source>
        <dbReference type="ARBA" id="ARBA00005077"/>
    </source>
</evidence>
<dbReference type="OrthoDB" id="9804328at2"/>
<evidence type="ECO:0000313" key="11">
    <source>
        <dbReference type="Proteomes" id="UP000233440"/>
    </source>
</evidence>
<feature type="binding site" evidence="8">
    <location>
        <position position="214"/>
    </location>
    <ligand>
        <name>L-glutamine</name>
        <dbReference type="ChEBI" id="CHEBI:58359"/>
    </ligand>
</feature>
<dbReference type="NCBIfam" id="NF009475">
    <property type="entry name" value="PRK12838.1"/>
    <property type="match status" value="1"/>
</dbReference>
<feature type="binding site" evidence="8">
    <location>
        <position position="242"/>
    </location>
    <ligand>
        <name>L-glutamine</name>
        <dbReference type="ChEBI" id="CHEBI:58359"/>
    </ligand>
</feature>
<dbReference type="InterPro" id="IPR050472">
    <property type="entry name" value="Anth_synth/Amidotransfase"/>
</dbReference>
<dbReference type="UniPathway" id="UPA00068">
    <property type="reaction ID" value="UER00171"/>
</dbReference>
<keyword evidence="5 8" id="KW-0067">ATP-binding</keyword>
<comment type="catalytic activity">
    <reaction evidence="8">
        <text>L-glutamine + H2O = L-glutamate + NH4(+)</text>
        <dbReference type="Rhea" id="RHEA:15889"/>
        <dbReference type="ChEBI" id="CHEBI:15377"/>
        <dbReference type="ChEBI" id="CHEBI:28938"/>
        <dbReference type="ChEBI" id="CHEBI:29985"/>
        <dbReference type="ChEBI" id="CHEBI:58359"/>
    </reaction>
</comment>
<proteinExistence type="inferred from homology"/>
<comment type="caution">
    <text evidence="10">The sequence shown here is derived from an EMBL/GenBank/DDBJ whole genome shotgun (WGS) entry which is preliminary data.</text>
</comment>
<dbReference type="GO" id="GO:0005524">
    <property type="term" value="F:ATP binding"/>
    <property type="evidence" value="ECO:0007669"/>
    <property type="project" value="UniProtKB-UniRule"/>
</dbReference>
<dbReference type="PRINTS" id="PR00096">
    <property type="entry name" value="GATASE"/>
</dbReference>
<dbReference type="GO" id="GO:0004088">
    <property type="term" value="F:carbamoyl-phosphate synthase (glutamine-hydrolyzing) activity"/>
    <property type="evidence" value="ECO:0007669"/>
    <property type="project" value="UniProtKB-UniRule"/>
</dbReference>
<feature type="region of interest" description="CPSase" evidence="8">
    <location>
        <begin position="1"/>
        <end position="165"/>
    </location>
</feature>
<evidence type="ECO:0000313" key="10">
    <source>
        <dbReference type="EMBL" id="PKR83271.1"/>
    </source>
</evidence>
<keyword evidence="11" id="KW-1185">Reference proteome</keyword>
<dbReference type="Proteomes" id="UP000233440">
    <property type="component" value="Unassembled WGS sequence"/>
</dbReference>
<keyword evidence="6 8" id="KW-0315">Glutamine amidotransferase</keyword>
<dbReference type="UniPathway" id="UPA00070">
    <property type="reaction ID" value="UER00115"/>
</dbReference>
<dbReference type="PANTHER" id="PTHR43418">
    <property type="entry name" value="MULTIFUNCTIONAL TRYPTOPHAN BIOSYNTHESIS PROTEIN-RELATED"/>
    <property type="match status" value="1"/>
</dbReference>
<dbReference type="NCBIfam" id="TIGR01368">
    <property type="entry name" value="CPSaseIIsmall"/>
    <property type="match status" value="1"/>
</dbReference>